<evidence type="ECO:0000313" key="2">
    <source>
        <dbReference type="EMBL" id="AEW04377.1"/>
    </source>
</evidence>
<feature type="transmembrane region" description="Helical" evidence="1">
    <location>
        <begin position="6"/>
        <end position="22"/>
    </location>
</feature>
<reference evidence="2 3" key="2">
    <citation type="journal article" date="2012" name="Stand. Genomic Sci.">
        <title>Complete genome sequence of the moderately thermophilic mineral-sulfide-oxidizing firmicute Sulfobacillus acidophilus type strain (NAL(T)).</title>
        <authorList>
            <person name="Anderson I."/>
            <person name="Chertkov O."/>
            <person name="Chen A."/>
            <person name="Saunders E."/>
            <person name="Lapidus A."/>
            <person name="Nolan M."/>
            <person name="Lucas S."/>
            <person name="Hammon N."/>
            <person name="Deshpande S."/>
            <person name="Cheng J.F."/>
            <person name="Han C."/>
            <person name="Tapia R."/>
            <person name="Goodwin L.A."/>
            <person name="Pitluck S."/>
            <person name="Liolios K."/>
            <person name="Pagani I."/>
            <person name="Ivanova N."/>
            <person name="Mikhailova N."/>
            <person name="Pati A."/>
            <person name="Palaniappan K."/>
            <person name="Land M."/>
            <person name="Pan C."/>
            <person name="Rohde M."/>
            <person name="Pukall R."/>
            <person name="Goker M."/>
            <person name="Detter J.C."/>
            <person name="Woyke T."/>
            <person name="Bristow J."/>
            <person name="Eisen J.A."/>
            <person name="Markowitz V."/>
            <person name="Hugenholtz P."/>
            <person name="Kyrpides N.C."/>
            <person name="Klenk H.P."/>
            <person name="Mavromatis K."/>
        </authorList>
    </citation>
    <scope>NUCLEOTIDE SEQUENCE [LARGE SCALE GENOMIC DNA]</scope>
    <source>
        <strain evidence="3">ATCC 700253 / DSM 10332 / NAL</strain>
    </source>
</reference>
<dbReference type="PATRIC" id="fig|679936.5.peg.926"/>
<dbReference type="Pfam" id="PF11345">
    <property type="entry name" value="DUF3147"/>
    <property type="match status" value="1"/>
</dbReference>
<protein>
    <recommendedName>
        <fullName evidence="4">DUF3147 domain-containing protein</fullName>
    </recommendedName>
</protein>
<gene>
    <name evidence="2" type="ordered locus">Sulac_0874</name>
</gene>
<keyword evidence="1" id="KW-0812">Transmembrane</keyword>
<feature type="transmembrane region" description="Helical" evidence="1">
    <location>
        <begin position="62"/>
        <end position="81"/>
    </location>
</feature>
<dbReference type="STRING" id="679936.Sulac_0874"/>
<proteinExistence type="predicted"/>
<accession>G8TS51</accession>
<dbReference type="EMBL" id="CP003179">
    <property type="protein sequence ID" value="AEW04377.1"/>
    <property type="molecule type" value="Genomic_DNA"/>
</dbReference>
<feature type="transmembrane region" description="Helical" evidence="1">
    <location>
        <begin position="29"/>
        <end position="50"/>
    </location>
</feature>
<keyword evidence="1" id="KW-0472">Membrane</keyword>
<sequence length="114" mass="12122">MWPLLLKFIAGGSAVTGITWLAQRWGGRVGGYLAGFPAVFLTALAMTAWGRSALTARHILDTMVVASLGALAADLVIAWVAPRIIGRWSLAIGLTTLFTLWATLAGTSLWLNAR</sequence>
<dbReference type="AlphaFoldDB" id="G8TS51"/>
<keyword evidence="1" id="KW-1133">Transmembrane helix</keyword>
<organism evidence="2 3">
    <name type="scientific">Sulfobacillus acidophilus (strain ATCC 700253 / DSM 10332 / NAL)</name>
    <dbReference type="NCBI Taxonomy" id="679936"/>
    <lineage>
        <taxon>Bacteria</taxon>
        <taxon>Bacillati</taxon>
        <taxon>Bacillota</taxon>
        <taxon>Clostridia</taxon>
        <taxon>Eubacteriales</taxon>
        <taxon>Clostridiales Family XVII. Incertae Sedis</taxon>
        <taxon>Sulfobacillus</taxon>
    </lineage>
</organism>
<evidence type="ECO:0000313" key="3">
    <source>
        <dbReference type="Proteomes" id="UP000005439"/>
    </source>
</evidence>
<evidence type="ECO:0000256" key="1">
    <source>
        <dbReference type="SAM" id="Phobius"/>
    </source>
</evidence>
<dbReference type="Proteomes" id="UP000005439">
    <property type="component" value="Chromosome"/>
</dbReference>
<dbReference type="HOGENOM" id="CLU_2119866_0_0_9"/>
<evidence type="ECO:0008006" key="4">
    <source>
        <dbReference type="Google" id="ProtNLM"/>
    </source>
</evidence>
<dbReference type="KEGG" id="sap:Sulac_0874"/>
<feature type="transmembrane region" description="Helical" evidence="1">
    <location>
        <begin position="88"/>
        <end position="111"/>
    </location>
</feature>
<name>G8TS51_SULAD</name>
<reference evidence="3" key="1">
    <citation type="submission" date="2011-12" db="EMBL/GenBank/DDBJ databases">
        <title>The complete genome of chromosome of Sulfobacillus acidophilus DSM 10332.</title>
        <authorList>
            <person name="Lucas S."/>
            <person name="Han J."/>
            <person name="Lapidus A."/>
            <person name="Bruce D."/>
            <person name="Goodwin L."/>
            <person name="Pitluck S."/>
            <person name="Peters L."/>
            <person name="Kyrpides N."/>
            <person name="Mavromatis K."/>
            <person name="Ivanova N."/>
            <person name="Mikhailova N."/>
            <person name="Chertkov O."/>
            <person name="Saunders E."/>
            <person name="Detter J.C."/>
            <person name="Tapia R."/>
            <person name="Han C."/>
            <person name="Land M."/>
            <person name="Hauser L."/>
            <person name="Markowitz V."/>
            <person name="Cheng J.-F."/>
            <person name="Hugenholtz P."/>
            <person name="Woyke T."/>
            <person name="Wu D."/>
            <person name="Pukall R."/>
            <person name="Gehrich-Schroeter G."/>
            <person name="Schneider S."/>
            <person name="Klenk H.-P."/>
            <person name="Eisen J.A."/>
        </authorList>
    </citation>
    <scope>NUCLEOTIDE SEQUENCE [LARGE SCALE GENOMIC DNA]</scope>
    <source>
        <strain evidence="3">ATCC 700253 / DSM 10332 / NAL</strain>
    </source>
</reference>
<keyword evidence="3" id="KW-1185">Reference proteome</keyword>
<dbReference type="InterPro" id="IPR021493">
    <property type="entry name" value="DUF3147"/>
</dbReference>